<dbReference type="EMBL" id="LGKO01000002">
    <property type="protein sequence ID" value="KPL84144.1"/>
    <property type="molecule type" value="Genomic_DNA"/>
</dbReference>
<dbReference type="RefSeq" id="WP_054520598.1">
    <property type="nucleotide sequence ID" value="NZ_LGKO01000002.1"/>
</dbReference>
<dbReference type="GO" id="GO:0006355">
    <property type="term" value="P:regulation of DNA-templated transcription"/>
    <property type="evidence" value="ECO:0007669"/>
    <property type="project" value="InterPro"/>
</dbReference>
<evidence type="ECO:0000256" key="2">
    <source>
        <dbReference type="ARBA" id="ARBA00023012"/>
    </source>
</evidence>
<dbReference type="Gene3D" id="1.10.10.10">
    <property type="entry name" value="Winged helix-like DNA-binding domain superfamily/Winged helix DNA-binding domain"/>
    <property type="match status" value="1"/>
</dbReference>
<dbReference type="SUPFAM" id="SSF52172">
    <property type="entry name" value="CheY-like"/>
    <property type="match status" value="1"/>
</dbReference>
<evidence type="ECO:0000256" key="4">
    <source>
        <dbReference type="ARBA" id="ARBA00023125"/>
    </source>
</evidence>
<dbReference type="GO" id="GO:0005829">
    <property type="term" value="C:cytosol"/>
    <property type="evidence" value="ECO:0007669"/>
    <property type="project" value="TreeGrafter"/>
</dbReference>
<name>A0A0P6YN15_9CHLR</name>
<feature type="domain" description="Response regulatory" evidence="8">
    <location>
        <begin position="5"/>
        <end position="121"/>
    </location>
</feature>
<dbReference type="CDD" id="cd17574">
    <property type="entry name" value="REC_OmpR"/>
    <property type="match status" value="1"/>
</dbReference>
<evidence type="ECO:0000256" key="3">
    <source>
        <dbReference type="ARBA" id="ARBA00023015"/>
    </source>
</evidence>
<dbReference type="CDD" id="cd00383">
    <property type="entry name" value="trans_reg_C"/>
    <property type="match status" value="1"/>
</dbReference>
<keyword evidence="11" id="KW-1185">Reference proteome</keyword>
<dbReference type="PROSITE" id="PS50110">
    <property type="entry name" value="RESPONSE_REGULATORY"/>
    <property type="match status" value="1"/>
</dbReference>
<dbReference type="GO" id="GO:0032993">
    <property type="term" value="C:protein-DNA complex"/>
    <property type="evidence" value="ECO:0007669"/>
    <property type="project" value="TreeGrafter"/>
</dbReference>
<dbReference type="SMART" id="SM00862">
    <property type="entry name" value="Trans_reg_C"/>
    <property type="match status" value="1"/>
</dbReference>
<dbReference type="InterPro" id="IPR001789">
    <property type="entry name" value="Sig_transdc_resp-reg_receiver"/>
</dbReference>
<dbReference type="InterPro" id="IPR016032">
    <property type="entry name" value="Sig_transdc_resp-reg_C-effctor"/>
</dbReference>
<evidence type="ECO:0000259" key="8">
    <source>
        <dbReference type="PROSITE" id="PS50110"/>
    </source>
</evidence>
<dbReference type="InterPro" id="IPR039420">
    <property type="entry name" value="WalR-like"/>
</dbReference>
<dbReference type="GO" id="GO:0000976">
    <property type="term" value="F:transcription cis-regulatory region binding"/>
    <property type="evidence" value="ECO:0007669"/>
    <property type="project" value="TreeGrafter"/>
</dbReference>
<proteinExistence type="predicted"/>
<evidence type="ECO:0000256" key="5">
    <source>
        <dbReference type="ARBA" id="ARBA00023163"/>
    </source>
</evidence>
<evidence type="ECO:0000256" key="6">
    <source>
        <dbReference type="PROSITE-ProRule" id="PRU00169"/>
    </source>
</evidence>
<evidence type="ECO:0000256" key="7">
    <source>
        <dbReference type="PROSITE-ProRule" id="PRU01091"/>
    </source>
</evidence>
<dbReference type="STRING" id="869279.SE15_02940"/>
<comment type="caution">
    <text evidence="10">The sequence shown here is derived from an EMBL/GenBank/DDBJ whole genome shotgun (WGS) entry which is preliminary data.</text>
</comment>
<accession>A0A0P6YN15</accession>
<protein>
    <recommendedName>
        <fullName evidence="12">DNA-binding response regulator</fullName>
    </recommendedName>
</protein>
<organism evidence="10 11">
    <name type="scientific">Thermanaerothrix daxensis</name>
    <dbReference type="NCBI Taxonomy" id="869279"/>
    <lineage>
        <taxon>Bacteria</taxon>
        <taxon>Bacillati</taxon>
        <taxon>Chloroflexota</taxon>
        <taxon>Anaerolineae</taxon>
        <taxon>Anaerolineales</taxon>
        <taxon>Anaerolineaceae</taxon>
        <taxon>Thermanaerothrix</taxon>
    </lineage>
</organism>
<dbReference type="AlphaFoldDB" id="A0A0P6YN15"/>
<evidence type="ECO:0000259" key="9">
    <source>
        <dbReference type="PROSITE" id="PS51755"/>
    </source>
</evidence>
<feature type="DNA-binding region" description="OmpR/PhoB-type" evidence="7">
    <location>
        <begin position="164"/>
        <end position="265"/>
    </location>
</feature>
<keyword evidence="1 6" id="KW-0597">Phosphoprotein</keyword>
<keyword evidence="5" id="KW-0804">Transcription</keyword>
<dbReference type="PANTHER" id="PTHR48111:SF1">
    <property type="entry name" value="TWO-COMPONENT RESPONSE REGULATOR ORR33"/>
    <property type="match status" value="1"/>
</dbReference>
<dbReference type="OrthoDB" id="149124at2"/>
<dbReference type="GO" id="GO:0000156">
    <property type="term" value="F:phosphorelay response regulator activity"/>
    <property type="evidence" value="ECO:0007669"/>
    <property type="project" value="TreeGrafter"/>
</dbReference>
<keyword evidence="2" id="KW-0902">Two-component regulatory system</keyword>
<dbReference type="FunFam" id="3.40.50.2300:FF:000001">
    <property type="entry name" value="DNA-binding response regulator PhoB"/>
    <property type="match status" value="1"/>
</dbReference>
<dbReference type="InterPro" id="IPR011006">
    <property type="entry name" value="CheY-like_superfamily"/>
</dbReference>
<dbReference type="Pfam" id="PF00072">
    <property type="entry name" value="Response_reg"/>
    <property type="match status" value="1"/>
</dbReference>
<dbReference type="SUPFAM" id="SSF46894">
    <property type="entry name" value="C-terminal effector domain of the bipartite response regulators"/>
    <property type="match status" value="1"/>
</dbReference>
<evidence type="ECO:0000313" key="11">
    <source>
        <dbReference type="Proteomes" id="UP000050544"/>
    </source>
</evidence>
<keyword evidence="3" id="KW-0805">Transcription regulation</keyword>
<dbReference type="Proteomes" id="UP000050544">
    <property type="component" value="Unassembled WGS sequence"/>
</dbReference>
<evidence type="ECO:0000313" key="10">
    <source>
        <dbReference type="EMBL" id="KPL84144.1"/>
    </source>
</evidence>
<keyword evidence="4 7" id="KW-0238">DNA-binding</keyword>
<dbReference type="Gene3D" id="3.40.50.2300">
    <property type="match status" value="1"/>
</dbReference>
<dbReference type="InterPro" id="IPR036388">
    <property type="entry name" value="WH-like_DNA-bd_sf"/>
</dbReference>
<dbReference type="SMART" id="SM00448">
    <property type="entry name" value="REC"/>
    <property type="match status" value="1"/>
</dbReference>
<dbReference type="PROSITE" id="PS51755">
    <property type="entry name" value="OMPR_PHOB"/>
    <property type="match status" value="1"/>
</dbReference>
<evidence type="ECO:0008006" key="12">
    <source>
        <dbReference type="Google" id="ProtNLM"/>
    </source>
</evidence>
<feature type="domain" description="OmpR/PhoB-type" evidence="9">
    <location>
        <begin position="164"/>
        <end position="265"/>
    </location>
</feature>
<feature type="modified residue" description="4-aspartylphosphate" evidence="6">
    <location>
        <position position="54"/>
    </location>
</feature>
<reference evidence="10 11" key="1">
    <citation type="submission" date="2015-07" db="EMBL/GenBank/DDBJ databases">
        <title>Whole genome sequence of Thermanaerothrix daxensis DSM 23592.</title>
        <authorList>
            <person name="Hemp J."/>
            <person name="Ward L.M."/>
            <person name="Pace L.A."/>
            <person name="Fischer W.W."/>
        </authorList>
    </citation>
    <scope>NUCLEOTIDE SEQUENCE [LARGE SCALE GENOMIC DNA]</scope>
    <source>
        <strain evidence="10 11">GNS-1</strain>
    </source>
</reference>
<dbReference type="Pfam" id="PF00486">
    <property type="entry name" value="Trans_reg_C"/>
    <property type="match status" value="1"/>
</dbReference>
<gene>
    <name evidence="10" type="ORF">SE15_02940</name>
</gene>
<dbReference type="InterPro" id="IPR001867">
    <property type="entry name" value="OmpR/PhoB-type_DNA-bd"/>
</dbReference>
<sequence length="269" mass="30419">MEPANILVIEDDTIVARTIERCLRGEEFRVTVANSGIEGLKAARRHVPDLVILDVIMPGMDGYTVCKEMRNDPLLADVPILFLTAKVKDEDRIAGFRAGADDYLGKPFNLDELILRVRAILKRTRYRTKSGSEEETSGRASPLGQLIPGIFQSKRSTEKTPESTRLISLRGYTLDTQTFEVITPHAGRIRLTPVQYDLLYHLMTHPGEIFSPQRLLDEVWDYPSDAGSPDLVRVHIKNLRERIERDPKAPSFIETVPGYGYTIRKEETA</sequence>
<evidence type="ECO:0000256" key="1">
    <source>
        <dbReference type="ARBA" id="ARBA00022553"/>
    </source>
</evidence>
<dbReference type="PANTHER" id="PTHR48111">
    <property type="entry name" value="REGULATOR OF RPOS"/>
    <property type="match status" value="1"/>
</dbReference>